<dbReference type="Proteomes" id="UP000283805">
    <property type="component" value="Unassembled WGS sequence"/>
</dbReference>
<protein>
    <recommendedName>
        <fullName evidence="3">Small CPxCG-related zinc finger protein</fullName>
    </recommendedName>
</protein>
<reference evidence="1 2" key="1">
    <citation type="submission" date="2018-09" db="EMBL/GenBank/DDBJ databases">
        <title>Genomic Encyclopedia of Archaeal and Bacterial Type Strains, Phase II (KMG-II): from individual species to whole genera.</title>
        <authorList>
            <person name="Goeker M."/>
        </authorList>
    </citation>
    <scope>NUCLEOTIDE SEQUENCE [LARGE SCALE GENOMIC DNA]</scope>
    <source>
        <strain evidence="1 2">DSM 13151</strain>
    </source>
</reference>
<dbReference type="EMBL" id="RAPO01000002">
    <property type="protein sequence ID" value="RKD95495.1"/>
    <property type="molecule type" value="Genomic_DNA"/>
</dbReference>
<comment type="caution">
    <text evidence="1">The sequence shown here is derived from an EMBL/GenBank/DDBJ whole genome shotgun (WGS) entry which is preliminary data.</text>
</comment>
<proteinExistence type="predicted"/>
<keyword evidence="2" id="KW-1185">Reference proteome</keyword>
<evidence type="ECO:0000313" key="2">
    <source>
        <dbReference type="Proteomes" id="UP000283805"/>
    </source>
</evidence>
<organism evidence="1 2">
    <name type="scientific">Halopiger aswanensis</name>
    <dbReference type="NCBI Taxonomy" id="148449"/>
    <lineage>
        <taxon>Archaea</taxon>
        <taxon>Methanobacteriati</taxon>
        <taxon>Methanobacteriota</taxon>
        <taxon>Stenosarchaea group</taxon>
        <taxon>Halobacteria</taxon>
        <taxon>Halobacteriales</taxon>
        <taxon>Natrialbaceae</taxon>
        <taxon>Halopiger</taxon>
    </lineage>
</organism>
<dbReference type="AlphaFoldDB" id="A0A3R7DZR3"/>
<gene>
    <name evidence="1" type="ORF">ATJ93_2352</name>
</gene>
<accession>A0A3R7DZR3</accession>
<name>A0A3R7DZR3_9EURY</name>
<evidence type="ECO:0008006" key="3">
    <source>
        <dbReference type="Google" id="ProtNLM"/>
    </source>
</evidence>
<evidence type="ECO:0000313" key="1">
    <source>
        <dbReference type="EMBL" id="RKD95495.1"/>
    </source>
</evidence>
<sequence length="36" mass="4036">MRECPVCDAESATVYRCSECGADLVGRADSEEDRRR</sequence>